<dbReference type="InterPro" id="IPR019734">
    <property type="entry name" value="TPR_rpt"/>
</dbReference>
<proteinExistence type="predicted"/>
<feature type="domain" description="CobW C-terminal" evidence="2">
    <location>
        <begin position="459"/>
        <end position="587"/>
    </location>
</feature>
<dbReference type="RefSeq" id="XP_044565039.1">
    <property type="nucleotide sequence ID" value="XM_044704182.1"/>
</dbReference>
<evidence type="ECO:0000259" key="2">
    <source>
        <dbReference type="SMART" id="SM00833"/>
    </source>
</evidence>
<dbReference type="OrthoDB" id="10435427at2759"/>
<dbReference type="EMBL" id="VFQX01000019">
    <property type="protein sequence ID" value="KAF0980326.1"/>
    <property type="molecule type" value="Genomic_DNA"/>
</dbReference>
<sequence>MFRAFPSSSNRNDDDSDSEEVHQPLSIEDLYALAIEMKHEGKLKMAKQSCLEGIQKLQAITITTTAMIQPSSSPSPPSPSSSLSNHSSSSLLFSFYNLISQICLELKEYEDALDYCQHVLDLDSLFMEARYRMGFILIQMKVFDLAKNLIEESIMKLEHDDQVFMKFSNLLEIIEKNVKKNHHDHSHDHSQSLQQHNKKLLAIHLIRTFSQNFIPSLISEFLMMTTNNTINMTNNTTTYSTIPTTTQLIITTKKDPIMFLLLPKSMQSHVPLTSPYILFYEDDNVMMPCKNIYNEIIKSSSLEHNEQAHCIIIASPSSSLKSIEEFRNDFNLVHSCVSVNAHTFYNDLKSDENIIQVIEESNVVILENRTERMIWMDDDDQTTLDDDIKTTLQALNTTVTILDSKQSNTTTNNILHHLLHSSNTKFHHHVVDHLGWWKTLSNQQHDDSSQQQQHADSKIVSFVYSTRKPFSLPQVLQKLNNSDGEETQLFWDIVIRSKGLMWIDSDHNYLYDWSTTGGSKLKVSKKTLFLAAYPSETLSKVNPERLVEMKKINKWMEPFGDRRQEIAFICRKTLKVPDPCQFITQFLSSMTKRPSCEYLYSEY</sequence>
<dbReference type="Proteomes" id="UP000444721">
    <property type="component" value="Unassembled WGS sequence"/>
</dbReference>
<evidence type="ECO:0000313" key="4">
    <source>
        <dbReference type="Proteomes" id="UP000444721"/>
    </source>
</evidence>
<dbReference type="SMART" id="SM00833">
    <property type="entry name" value="CobW_C"/>
    <property type="match status" value="1"/>
</dbReference>
<evidence type="ECO:0000256" key="1">
    <source>
        <dbReference type="SAM" id="MobiDB-lite"/>
    </source>
</evidence>
<evidence type="ECO:0000313" key="3">
    <source>
        <dbReference type="EMBL" id="KAF0980326.1"/>
    </source>
</evidence>
<dbReference type="Pfam" id="PF07683">
    <property type="entry name" value="CobW_C"/>
    <property type="match status" value="1"/>
</dbReference>
<feature type="region of interest" description="Disordered" evidence="1">
    <location>
        <begin position="1"/>
        <end position="22"/>
    </location>
</feature>
<dbReference type="VEuPathDB" id="AmoebaDB:NfTy_028230"/>
<accession>A0A6A5BY90</accession>
<reference evidence="3 4" key="1">
    <citation type="journal article" date="2019" name="Sci. Rep.">
        <title>Nanopore sequencing improves the draft genome of the human pathogenic amoeba Naegleria fowleri.</title>
        <authorList>
            <person name="Liechti N."/>
            <person name="Schurch N."/>
            <person name="Bruggmann R."/>
            <person name="Wittwer M."/>
        </authorList>
    </citation>
    <scope>NUCLEOTIDE SEQUENCE [LARGE SCALE GENOMIC DNA]</scope>
    <source>
        <strain evidence="3 4">ATCC 30894</strain>
    </source>
</reference>
<dbReference type="Gene3D" id="1.25.40.10">
    <property type="entry name" value="Tetratricopeptide repeat domain"/>
    <property type="match status" value="1"/>
</dbReference>
<comment type="caution">
    <text evidence="3">The sequence shown here is derived from an EMBL/GenBank/DDBJ whole genome shotgun (WGS) entry which is preliminary data.</text>
</comment>
<gene>
    <name evidence="3" type="ORF">FDP41_013540</name>
</gene>
<organism evidence="3 4">
    <name type="scientific">Naegleria fowleri</name>
    <name type="common">Brain eating amoeba</name>
    <dbReference type="NCBI Taxonomy" id="5763"/>
    <lineage>
        <taxon>Eukaryota</taxon>
        <taxon>Discoba</taxon>
        <taxon>Heterolobosea</taxon>
        <taxon>Tetramitia</taxon>
        <taxon>Eutetramitia</taxon>
        <taxon>Vahlkampfiidae</taxon>
        <taxon>Naegleria</taxon>
    </lineage>
</organism>
<protein>
    <recommendedName>
        <fullName evidence="2">CobW C-terminal domain-containing protein</fullName>
    </recommendedName>
</protein>
<dbReference type="SUPFAM" id="SSF48452">
    <property type="entry name" value="TPR-like"/>
    <property type="match status" value="1"/>
</dbReference>
<dbReference type="GeneID" id="68120755"/>
<dbReference type="InterPro" id="IPR011990">
    <property type="entry name" value="TPR-like_helical_dom_sf"/>
</dbReference>
<dbReference type="SMART" id="SM00028">
    <property type="entry name" value="TPR"/>
    <property type="match status" value="3"/>
</dbReference>
<name>A0A6A5BY90_NAEFO</name>
<dbReference type="PANTHER" id="PTHR43603:SF1">
    <property type="entry name" value="ZINC-REGULATED GTPASE METALLOPROTEIN ACTIVATOR 1"/>
    <property type="match status" value="1"/>
</dbReference>
<dbReference type="PANTHER" id="PTHR43603">
    <property type="entry name" value="COBW DOMAIN-CONTAINING PROTEIN DDB_G0274527"/>
    <property type="match status" value="1"/>
</dbReference>
<dbReference type="InterPro" id="IPR051927">
    <property type="entry name" value="Zn_Chap_cDPG_Synth"/>
</dbReference>
<dbReference type="AlphaFoldDB" id="A0A6A5BY90"/>
<dbReference type="VEuPathDB" id="AmoebaDB:FDP41_013540"/>
<dbReference type="InterPro" id="IPR011629">
    <property type="entry name" value="CobW-like_C"/>
</dbReference>
<keyword evidence="4" id="KW-1185">Reference proteome</keyword>
<dbReference type="VEuPathDB" id="AmoebaDB:NF0019700"/>